<dbReference type="PANTHER" id="PTHR43364:SF4">
    <property type="entry name" value="NAD(P)-LINKED OXIDOREDUCTASE SUPERFAMILY PROTEIN"/>
    <property type="match status" value="1"/>
</dbReference>
<protein>
    <submittedName>
        <fullName evidence="3">Aldo/keto reductase</fullName>
    </submittedName>
</protein>
<dbReference type="InterPro" id="IPR036812">
    <property type="entry name" value="NAD(P)_OxRdtase_dom_sf"/>
</dbReference>
<proteinExistence type="predicted"/>
<dbReference type="Gene3D" id="3.20.20.100">
    <property type="entry name" value="NADP-dependent oxidoreductase domain"/>
    <property type="match status" value="1"/>
</dbReference>
<evidence type="ECO:0000259" key="2">
    <source>
        <dbReference type="Pfam" id="PF00248"/>
    </source>
</evidence>
<dbReference type="Proteomes" id="UP000663499">
    <property type="component" value="Chromosome"/>
</dbReference>
<dbReference type="InterPro" id="IPR020471">
    <property type="entry name" value="AKR"/>
</dbReference>
<dbReference type="GO" id="GO:0005829">
    <property type="term" value="C:cytosol"/>
    <property type="evidence" value="ECO:0007669"/>
    <property type="project" value="TreeGrafter"/>
</dbReference>
<dbReference type="PANTHER" id="PTHR43364">
    <property type="entry name" value="NADH-SPECIFIC METHYLGLYOXAL REDUCTASE-RELATED"/>
    <property type="match status" value="1"/>
</dbReference>
<name>A0A974XFH8_9FIRM</name>
<keyword evidence="1" id="KW-0560">Oxidoreductase</keyword>
<evidence type="ECO:0000256" key="1">
    <source>
        <dbReference type="ARBA" id="ARBA00023002"/>
    </source>
</evidence>
<reference evidence="3" key="1">
    <citation type="submission" date="2021-03" db="EMBL/GenBank/DDBJ databases">
        <title>Alkalibacter marinus sp. nov., isolated from tidal flat sediment.</title>
        <authorList>
            <person name="Namirimu T."/>
            <person name="Yang J.-A."/>
            <person name="Yang S.-H."/>
            <person name="Kim Y.-J."/>
            <person name="Kwon K.K."/>
        </authorList>
    </citation>
    <scope>NUCLEOTIDE SEQUENCE</scope>
    <source>
        <strain evidence="3">ES005</strain>
    </source>
</reference>
<gene>
    <name evidence="3" type="ORF">J0B03_01540</name>
</gene>
<dbReference type="RefSeq" id="WP_207300142.1">
    <property type="nucleotide sequence ID" value="NZ_CP071444.1"/>
</dbReference>
<dbReference type="GO" id="GO:0016491">
    <property type="term" value="F:oxidoreductase activity"/>
    <property type="evidence" value="ECO:0007669"/>
    <property type="project" value="UniProtKB-KW"/>
</dbReference>
<dbReference type="EMBL" id="CP071444">
    <property type="protein sequence ID" value="QSX08801.1"/>
    <property type="molecule type" value="Genomic_DNA"/>
</dbReference>
<dbReference type="SUPFAM" id="SSF51430">
    <property type="entry name" value="NAD(P)-linked oxidoreductase"/>
    <property type="match status" value="1"/>
</dbReference>
<dbReference type="PRINTS" id="PR00069">
    <property type="entry name" value="ALDKETRDTASE"/>
</dbReference>
<dbReference type="Pfam" id="PF00248">
    <property type="entry name" value="Aldo_ket_red"/>
    <property type="match status" value="1"/>
</dbReference>
<accession>A0A974XFH8</accession>
<dbReference type="AlphaFoldDB" id="A0A974XFH8"/>
<dbReference type="InterPro" id="IPR023210">
    <property type="entry name" value="NADP_OxRdtase_dom"/>
</dbReference>
<evidence type="ECO:0000313" key="3">
    <source>
        <dbReference type="EMBL" id="QSX08801.1"/>
    </source>
</evidence>
<organism evidence="3 4">
    <name type="scientific">Alkalibacter rhizosphaerae</name>
    <dbReference type="NCBI Taxonomy" id="2815577"/>
    <lineage>
        <taxon>Bacteria</taxon>
        <taxon>Bacillati</taxon>
        <taxon>Bacillota</taxon>
        <taxon>Clostridia</taxon>
        <taxon>Eubacteriales</taxon>
        <taxon>Eubacteriaceae</taxon>
        <taxon>Alkalibacter</taxon>
    </lineage>
</organism>
<sequence length="319" mass="35821">MEYRRLKGTTLDVSRVCLGTMTFGDQMNEMAGIDAVHAALDLGVNFLDTANVYTKGESEKIVGKAIKGKRSEVVLASKVGFPTSDQPKDRGLGKKHILKAVDETLQRLQTDYLDFYYMHAPDVDTSLEETIEAMKYVVESGKACHIGVSNFPAWKMVDLYHLSGKKLPQVTQNVYNLLTRGIEEELIPSIQNRNTGLVVYNPLAGGLLTGKHSMEKPLDNTRFSDLGGYYARYWNEENFQAIESLKKIGEEMGIPLVELSLRWCLSNEEVYSIILGISSLRHLESNIQACNQGSLPEDVLSKCDEIWNSLKGNRFSYHR</sequence>
<keyword evidence="4" id="KW-1185">Reference proteome</keyword>
<evidence type="ECO:0000313" key="4">
    <source>
        <dbReference type="Proteomes" id="UP000663499"/>
    </source>
</evidence>
<feature type="domain" description="NADP-dependent oxidoreductase" evidence="2">
    <location>
        <begin position="16"/>
        <end position="307"/>
    </location>
</feature>
<dbReference type="InterPro" id="IPR050523">
    <property type="entry name" value="AKR_Detox_Biosynth"/>
</dbReference>
<dbReference type="KEGG" id="alka:J0B03_01540"/>